<reference evidence="20" key="1">
    <citation type="journal article" date="2019" name="Int. J. Syst. Evol. Microbiol.">
        <title>The Global Catalogue of Microorganisms (GCM) 10K type strain sequencing project: providing services to taxonomists for standard genome sequencing and annotation.</title>
        <authorList>
            <consortium name="The Broad Institute Genomics Platform"/>
            <consortium name="The Broad Institute Genome Sequencing Center for Infectious Disease"/>
            <person name="Wu L."/>
            <person name="Ma J."/>
        </authorList>
    </citation>
    <scope>NUCLEOTIDE SEQUENCE [LARGE SCALE GENOMIC DNA]</scope>
    <source>
        <strain evidence="20">NBRC 100033</strain>
    </source>
</reference>
<keyword evidence="7 16" id="KW-0812">Transmembrane</keyword>
<dbReference type="Gene3D" id="3.90.1310.10">
    <property type="entry name" value="Penicillin-binding protein 2a (Domain 2)"/>
    <property type="match status" value="1"/>
</dbReference>
<keyword evidence="20" id="KW-1185">Reference proteome</keyword>
<dbReference type="InterPro" id="IPR036138">
    <property type="entry name" value="PBP_dimer_sf"/>
</dbReference>
<dbReference type="InterPro" id="IPR012338">
    <property type="entry name" value="Beta-lactam/transpept-like"/>
</dbReference>
<dbReference type="SUPFAM" id="SSF56601">
    <property type="entry name" value="beta-lactamase/transpeptidase-like"/>
    <property type="match status" value="1"/>
</dbReference>
<dbReference type="Proteomes" id="UP001156682">
    <property type="component" value="Unassembled WGS sequence"/>
</dbReference>
<comment type="subcellular location">
    <subcellularLocation>
        <location evidence="1">Membrane</location>
    </subcellularLocation>
</comment>
<proteinExistence type="inferred from homology"/>
<dbReference type="InterPro" id="IPR005311">
    <property type="entry name" value="PBP_dimer"/>
</dbReference>
<feature type="domain" description="Penicillin-binding protein dimerisation" evidence="18">
    <location>
        <begin position="54"/>
        <end position="203"/>
    </location>
</feature>
<dbReference type="Gene3D" id="3.30.450.330">
    <property type="match status" value="1"/>
</dbReference>
<accession>A0ABQ5ZVU1</accession>
<organism evidence="19 20">
    <name type="scientific">Marinospirillum insulare</name>
    <dbReference type="NCBI Taxonomy" id="217169"/>
    <lineage>
        <taxon>Bacteria</taxon>
        <taxon>Pseudomonadati</taxon>
        <taxon>Pseudomonadota</taxon>
        <taxon>Gammaproteobacteria</taxon>
        <taxon>Oceanospirillales</taxon>
        <taxon>Oceanospirillaceae</taxon>
        <taxon>Marinospirillum</taxon>
    </lineage>
</organism>
<dbReference type="InterPro" id="IPR050515">
    <property type="entry name" value="Beta-lactam/transpept"/>
</dbReference>
<evidence type="ECO:0000256" key="12">
    <source>
        <dbReference type="ARBA" id="ARBA00023136"/>
    </source>
</evidence>
<comment type="pathway">
    <text evidence="16">Cell wall biogenesis; peptidoglycan biosynthesis.</text>
</comment>
<evidence type="ECO:0000256" key="7">
    <source>
        <dbReference type="ARBA" id="ARBA00022692"/>
    </source>
</evidence>
<dbReference type="Gene3D" id="3.40.710.10">
    <property type="entry name" value="DD-peptidase/beta-lactamase superfamily"/>
    <property type="match status" value="1"/>
</dbReference>
<dbReference type="RefSeq" id="WP_036239195.1">
    <property type="nucleotide sequence ID" value="NZ_BSOR01000011.1"/>
</dbReference>
<keyword evidence="2 16" id="KW-1003">Cell membrane</keyword>
<name>A0ABQ5ZVU1_9GAMM</name>
<protein>
    <recommendedName>
        <fullName evidence="16">Peptidoglycan D,D-transpeptidase FtsI</fullName>
        <ecNumber evidence="16">3.4.16.4</ecNumber>
    </recommendedName>
    <alternativeName>
        <fullName evidence="16">Penicillin-binding protein 3</fullName>
        <shortName evidence="16">PBP-3</shortName>
    </alternativeName>
</protein>
<evidence type="ECO:0000256" key="14">
    <source>
        <dbReference type="ARBA" id="ARBA00023306"/>
    </source>
</evidence>
<sequence>MSELPASPLRLRLVALLLIPLLLLLIGRMVHLHLLERDFLKRQGDVRTLRVEPLPALRGMITDRHGEPLAVSSPVATLWADPSRLPQDGALLNALAKALGETPLDFFTRLNRYADREFIYLKRQVTPDLAEAVMSLKIPGVYVEDEYKRYYPAGEVAAHLVGFTNVDEQGQEGLELSWDHWLKATPGKKRVLKDLKGRIVRNLAVLQAAHPGQNLTLSLDLRLQYLAYRELKAVVDQHKAVSGSIILLDARNGEVLAMVNQPAFNPNNRSYLDLSRLRNRALVDMFEPGSVIKPLSVAVALQSGQFKTDQVIDTSPGRLHLAGQTIRDFRDYGALTPEGIIVHSSNVGVARMILDLPETLLVDYYSKLGFGRPTGTGFPGEASGVLPGGFGISKITRATLSYGYGLSMTLGQLAQAYMVLADQGRLHPLSLLKVNKPVTSQIFDPQVVAEVLKMMEKVVQPGGTGTRAAIKGYRVAGKTGTVHKIGSDGYQSGDYIATFAGIAPASDPRLVAVVIIDSPDGLEYFGGEVAAPVFSRVVGHALRILDVPPDNPQQVEQEVGGQ</sequence>
<evidence type="ECO:0000256" key="10">
    <source>
        <dbReference type="ARBA" id="ARBA00022984"/>
    </source>
</evidence>
<keyword evidence="5 16" id="KW-0121">Carboxypeptidase</keyword>
<evidence type="ECO:0000259" key="18">
    <source>
        <dbReference type="Pfam" id="PF03717"/>
    </source>
</evidence>
<keyword evidence="12 16" id="KW-0472">Membrane</keyword>
<evidence type="ECO:0000256" key="1">
    <source>
        <dbReference type="ARBA" id="ARBA00004370"/>
    </source>
</evidence>
<keyword evidence="13 16" id="KW-0717">Septation</keyword>
<evidence type="ECO:0000256" key="16">
    <source>
        <dbReference type="HAMAP-Rule" id="MF_02080"/>
    </source>
</evidence>
<evidence type="ECO:0000256" key="15">
    <source>
        <dbReference type="ARBA" id="ARBA00023316"/>
    </source>
</evidence>
<keyword evidence="4 16" id="KW-0132">Cell division</keyword>
<evidence type="ECO:0000256" key="9">
    <source>
        <dbReference type="ARBA" id="ARBA00022960"/>
    </source>
</evidence>
<keyword evidence="3 16" id="KW-0997">Cell inner membrane</keyword>
<dbReference type="HAMAP" id="MF_02080">
    <property type="entry name" value="FtsI_transpept"/>
    <property type="match status" value="1"/>
</dbReference>
<evidence type="ECO:0000256" key="6">
    <source>
        <dbReference type="ARBA" id="ARBA00022670"/>
    </source>
</evidence>
<dbReference type="InterPro" id="IPR001460">
    <property type="entry name" value="PCN-bd_Tpept"/>
</dbReference>
<keyword evidence="8 16" id="KW-0378">Hydrolase</keyword>
<keyword evidence="6 16" id="KW-0645">Protease</keyword>
<keyword evidence="10 16" id="KW-0573">Peptidoglycan synthesis</keyword>
<evidence type="ECO:0000256" key="13">
    <source>
        <dbReference type="ARBA" id="ARBA00023210"/>
    </source>
</evidence>
<evidence type="ECO:0000256" key="4">
    <source>
        <dbReference type="ARBA" id="ARBA00022618"/>
    </source>
</evidence>
<comment type="caution">
    <text evidence="19">The sequence shown here is derived from an EMBL/GenBank/DDBJ whole genome shotgun (WGS) entry which is preliminary data.</text>
</comment>
<keyword evidence="14 16" id="KW-0131">Cell cycle</keyword>
<keyword evidence="9 16" id="KW-0133">Cell shape</keyword>
<keyword evidence="15 16" id="KW-0961">Cell wall biogenesis/degradation</keyword>
<evidence type="ECO:0000313" key="19">
    <source>
        <dbReference type="EMBL" id="GLR63150.1"/>
    </source>
</evidence>
<dbReference type="EMBL" id="BSOR01000011">
    <property type="protein sequence ID" value="GLR63150.1"/>
    <property type="molecule type" value="Genomic_DNA"/>
</dbReference>
<gene>
    <name evidence="16 19" type="primary">ftsI</name>
    <name evidence="19" type="ORF">GCM10007878_05850</name>
</gene>
<dbReference type="PANTHER" id="PTHR30627">
    <property type="entry name" value="PEPTIDOGLYCAN D,D-TRANSPEPTIDASE"/>
    <property type="match status" value="1"/>
</dbReference>
<comment type="similarity">
    <text evidence="16">Belongs to the transpeptidase family. FtsI subfamily.</text>
</comment>
<comment type="function">
    <text evidence="16">Catalyzes cross-linking of the peptidoglycan cell wall at the division septum.</text>
</comment>
<keyword evidence="11 16" id="KW-1133">Transmembrane helix</keyword>
<dbReference type="Pfam" id="PF03717">
    <property type="entry name" value="PBP_dimer"/>
    <property type="match status" value="1"/>
</dbReference>
<evidence type="ECO:0000313" key="20">
    <source>
        <dbReference type="Proteomes" id="UP001156682"/>
    </source>
</evidence>
<dbReference type="SUPFAM" id="SSF56519">
    <property type="entry name" value="Penicillin binding protein dimerisation domain"/>
    <property type="match status" value="1"/>
</dbReference>
<dbReference type="InterPro" id="IPR037532">
    <property type="entry name" value="FtsI_transpept"/>
</dbReference>
<evidence type="ECO:0000256" key="2">
    <source>
        <dbReference type="ARBA" id="ARBA00022475"/>
    </source>
</evidence>
<evidence type="ECO:0000256" key="8">
    <source>
        <dbReference type="ARBA" id="ARBA00022801"/>
    </source>
</evidence>
<evidence type="ECO:0000256" key="5">
    <source>
        <dbReference type="ARBA" id="ARBA00022645"/>
    </source>
</evidence>
<dbReference type="Pfam" id="PF00905">
    <property type="entry name" value="Transpeptidase"/>
    <property type="match status" value="1"/>
</dbReference>
<evidence type="ECO:0000256" key="3">
    <source>
        <dbReference type="ARBA" id="ARBA00022519"/>
    </source>
</evidence>
<evidence type="ECO:0000259" key="17">
    <source>
        <dbReference type="Pfam" id="PF00905"/>
    </source>
</evidence>
<feature type="domain" description="Penicillin-binding protein transpeptidase" evidence="17">
    <location>
        <begin position="243"/>
        <end position="537"/>
    </location>
</feature>
<dbReference type="PANTHER" id="PTHR30627:SF1">
    <property type="entry name" value="PEPTIDOGLYCAN D,D-TRANSPEPTIDASE FTSI"/>
    <property type="match status" value="1"/>
</dbReference>
<dbReference type="EC" id="3.4.16.4" evidence="16"/>
<comment type="catalytic activity">
    <reaction evidence="16">
        <text>Preferential cleavage: (Ac)2-L-Lys-D-Ala-|-D-Ala. Also transpeptidation of peptidyl-alanyl moieties that are N-acyl substituents of D-alanine.</text>
        <dbReference type="EC" id="3.4.16.4"/>
    </reaction>
</comment>
<evidence type="ECO:0000256" key="11">
    <source>
        <dbReference type="ARBA" id="ARBA00022989"/>
    </source>
</evidence>
<feature type="active site" description="Acyl-ester intermediate" evidence="16">
    <location>
        <position position="290"/>
    </location>
</feature>